<dbReference type="RefSeq" id="WP_051905279.1">
    <property type="nucleotide sequence ID" value="NZ_CP011786.1"/>
</dbReference>
<keyword evidence="1" id="KW-0805">Transcription regulation</keyword>
<dbReference type="OrthoDB" id="8966183at2"/>
<comment type="caution">
    <text evidence="5">The sequence shown here is derived from an EMBL/GenBank/DDBJ whole genome shotgun (WGS) entry which is preliminary data.</text>
</comment>
<evidence type="ECO:0000256" key="2">
    <source>
        <dbReference type="ARBA" id="ARBA00023125"/>
    </source>
</evidence>
<name>A0A086Z0Q5_9BIFI</name>
<dbReference type="GO" id="GO:0003677">
    <property type="term" value="F:DNA binding"/>
    <property type="evidence" value="ECO:0007669"/>
    <property type="project" value="UniProtKB-KW"/>
</dbReference>
<keyword evidence="6" id="KW-1185">Reference proteome</keyword>
<evidence type="ECO:0000313" key="6">
    <source>
        <dbReference type="Proteomes" id="UP000029015"/>
    </source>
</evidence>
<dbReference type="InterPro" id="IPR000835">
    <property type="entry name" value="HTH_MarR-typ"/>
</dbReference>
<dbReference type="InterPro" id="IPR036390">
    <property type="entry name" value="WH_DNA-bd_sf"/>
</dbReference>
<feature type="domain" description="HTH marR-type" evidence="4">
    <location>
        <begin position="7"/>
        <end position="139"/>
    </location>
</feature>
<dbReference type="STRING" id="1437605.AB656_02640"/>
<accession>A0A086Z0Q5</accession>
<evidence type="ECO:0000259" key="4">
    <source>
        <dbReference type="PROSITE" id="PS50995"/>
    </source>
</evidence>
<dbReference type="GO" id="GO:0003700">
    <property type="term" value="F:DNA-binding transcription factor activity"/>
    <property type="evidence" value="ECO:0007669"/>
    <property type="project" value="InterPro"/>
</dbReference>
<dbReference type="SUPFAM" id="SSF46785">
    <property type="entry name" value="Winged helix' DNA-binding domain"/>
    <property type="match status" value="1"/>
</dbReference>
<evidence type="ECO:0000256" key="3">
    <source>
        <dbReference type="ARBA" id="ARBA00023163"/>
    </source>
</evidence>
<dbReference type="InterPro" id="IPR036388">
    <property type="entry name" value="WH-like_DNA-bd_sf"/>
</dbReference>
<protein>
    <submittedName>
        <fullName evidence="5">MarR family transcriptional regulator</fullName>
    </submittedName>
</protein>
<dbReference type="EMBL" id="JGYK01000001">
    <property type="protein sequence ID" value="KFI40105.1"/>
    <property type="molecule type" value="Genomic_DNA"/>
</dbReference>
<organism evidence="5 6">
    <name type="scientific">Bifidobacterium actinocoloniiforme DSM 22766</name>
    <dbReference type="NCBI Taxonomy" id="1437605"/>
    <lineage>
        <taxon>Bacteria</taxon>
        <taxon>Bacillati</taxon>
        <taxon>Actinomycetota</taxon>
        <taxon>Actinomycetes</taxon>
        <taxon>Bifidobacteriales</taxon>
        <taxon>Bifidobacteriaceae</taxon>
        <taxon>Bifidobacterium</taxon>
    </lineage>
</organism>
<dbReference type="GO" id="GO:0006950">
    <property type="term" value="P:response to stress"/>
    <property type="evidence" value="ECO:0007669"/>
    <property type="project" value="TreeGrafter"/>
</dbReference>
<proteinExistence type="predicted"/>
<dbReference type="Gene3D" id="1.10.10.10">
    <property type="entry name" value="Winged helix-like DNA-binding domain superfamily/Winged helix DNA-binding domain"/>
    <property type="match status" value="1"/>
</dbReference>
<dbReference type="AlphaFoldDB" id="A0A086Z0Q5"/>
<dbReference type="Proteomes" id="UP000029015">
    <property type="component" value="Unassembled WGS sequence"/>
</dbReference>
<dbReference type="SMART" id="SM00347">
    <property type="entry name" value="HTH_MARR"/>
    <property type="match status" value="1"/>
</dbReference>
<sequence length="146" mass="16540">MAKQQQYHMISVYIASIYRQSKAEYKKKIVNPSCTGTQSDLLMFLYDHLGLCQRQIAGFMGVDPSLLARDVKALEEQGLVSCQANPADRRAKVVTLTRQGVKQSKEQIQAINAWWARFFQQEPGMDPQSLYQGLASVSQRLLAETR</sequence>
<evidence type="ECO:0000313" key="5">
    <source>
        <dbReference type="EMBL" id="KFI40105.1"/>
    </source>
</evidence>
<dbReference type="eggNOG" id="COG1846">
    <property type="taxonomic scope" value="Bacteria"/>
</dbReference>
<reference evidence="5 6" key="1">
    <citation type="submission" date="2014-03" db="EMBL/GenBank/DDBJ databases">
        <title>Genomics of Bifidobacteria.</title>
        <authorList>
            <person name="Ventura M."/>
            <person name="Milani C."/>
            <person name="Lugli G.A."/>
        </authorList>
    </citation>
    <scope>NUCLEOTIDE SEQUENCE [LARGE SCALE GENOMIC DNA]</scope>
    <source>
        <strain evidence="5 6">DSM 22766</strain>
    </source>
</reference>
<keyword evidence="3" id="KW-0804">Transcription</keyword>
<dbReference type="Pfam" id="PF01047">
    <property type="entry name" value="MarR"/>
    <property type="match status" value="1"/>
</dbReference>
<dbReference type="PANTHER" id="PTHR33164:SF64">
    <property type="entry name" value="TRANSCRIPTIONAL REGULATOR SLYA"/>
    <property type="match status" value="1"/>
</dbReference>
<keyword evidence="2" id="KW-0238">DNA-binding</keyword>
<dbReference type="InterPro" id="IPR039422">
    <property type="entry name" value="MarR/SlyA-like"/>
</dbReference>
<dbReference type="PROSITE" id="PS50995">
    <property type="entry name" value="HTH_MARR_2"/>
    <property type="match status" value="1"/>
</dbReference>
<dbReference type="PANTHER" id="PTHR33164">
    <property type="entry name" value="TRANSCRIPTIONAL REGULATOR, MARR FAMILY"/>
    <property type="match status" value="1"/>
</dbReference>
<evidence type="ECO:0000256" key="1">
    <source>
        <dbReference type="ARBA" id="ARBA00023015"/>
    </source>
</evidence>
<gene>
    <name evidence="5" type="ORF">BACT_0807</name>
</gene>